<proteinExistence type="predicted"/>
<comment type="caution">
    <text evidence="2">The sequence shown here is derived from an EMBL/GenBank/DDBJ whole genome shotgun (WGS) entry which is preliminary data.</text>
</comment>
<dbReference type="EMBL" id="JBJQND010000003">
    <property type="protein sequence ID" value="KAL3882024.1"/>
    <property type="molecule type" value="Genomic_DNA"/>
</dbReference>
<name>A0ABD3X710_SINWO</name>
<reference evidence="2 3" key="1">
    <citation type="submission" date="2024-11" db="EMBL/GenBank/DDBJ databases">
        <title>Chromosome-level genome assembly of the freshwater bivalve Anodonta woodiana.</title>
        <authorList>
            <person name="Chen X."/>
        </authorList>
    </citation>
    <scope>NUCLEOTIDE SEQUENCE [LARGE SCALE GENOMIC DNA]</scope>
    <source>
        <strain evidence="2">MN2024</strain>
        <tissue evidence="2">Gills</tissue>
    </source>
</reference>
<keyword evidence="1" id="KW-0812">Transmembrane</keyword>
<keyword evidence="1" id="KW-1133">Transmembrane helix</keyword>
<protein>
    <submittedName>
        <fullName evidence="2">Uncharacterized protein</fullName>
    </submittedName>
</protein>
<dbReference type="AlphaFoldDB" id="A0ABD3X710"/>
<accession>A0ABD3X710</accession>
<gene>
    <name evidence="2" type="ORF">ACJMK2_028405</name>
</gene>
<feature type="transmembrane region" description="Helical" evidence="1">
    <location>
        <begin position="32"/>
        <end position="55"/>
    </location>
</feature>
<keyword evidence="1" id="KW-0472">Membrane</keyword>
<sequence>MWLATVLPVFVTICYDLGRYGSFYSHFATEPMIVLLIITGVLTLTSGMFAACGIWKSVRNLVLSARSSRSDFVDPNNRFLSTQQDEPLLTS</sequence>
<keyword evidence="3" id="KW-1185">Reference proteome</keyword>
<evidence type="ECO:0000256" key="1">
    <source>
        <dbReference type="SAM" id="Phobius"/>
    </source>
</evidence>
<organism evidence="2 3">
    <name type="scientific">Sinanodonta woodiana</name>
    <name type="common">Chinese pond mussel</name>
    <name type="synonym">Anodonta woodiana</name>
    <dbReference type="NCBI Taxonomy" id="1069815"/>
    <lineage>
        <taxon>Eukaryota</taxon>
        <taxon>Metazoa</taxon>
        <taxon>Spiralia</taxon>
        <taxon>Lophotrochozoa</taxon>
        <taxon>Mollusca</taxon>
        <taxon>Bivalvia</taxon>
        <taxon>Autobranchia</taxon>
        <taxon>Heteroconchia</taxon>
        <taxon>Palaeoheterodonta</taxon>
        <taxon>Unionida</taxon>
        <taxon>Unionoidea</taxon>
        <taxon>Unionidae</taxon>
        <taxon>Unioninae</taxon>
        <taxon>Sinanodonta</taxon>
    </lineage>
</organism>
<evidence type="ECO:0000313" key="3">
    <source>
        <dbReference type="Proteomes" id="UP001634394"/>
    </source>
</evidence>
<evidence type="ECO:0000313" key="2">
    <source>
        <dbReference type="EMBL" id="KAL3882024.1"/>
    </source>
</evidence>
<dbReference type="Proteomes" id="UP001634394">
    <property type="component" value="Unassembled WGS sequence"/>
</dbReference>